<keyword evidence="3" id="KW-1185">Reference proteome</keyword>
<feature type="transmembrane region" description="Helical" evidence="1">
    <location>
        <begin position="37"/>
        <end position="54"/>
    </location>
</feature>
<proteinExistence type="predicted"/>
<protein>
    <submittedName>
        <fullName evidence="2">DUF4199 domain-containing protein</fullName>
    </submittedName>
</protein>
<evidence type="ECO:0000313" key="3">
    <source>
        <dbReference type="Proteomes" id="UP001597526"/>
    </source>
</evidence>
<accession>A0ABW5N2G2</accession>
<evidence type="ECO:0000256" key="1">
    <source>
        <dbReference type="SAM" id="Phobius"/>
    </source>
</evidence>
<comment type="caution">
    <text evidence="2">The sequence shown here is derived from an EMBL/GenBank/DDBJ whole genome shotgun (WGS) entry which is preliminary data.</text>
</comment>
<dbReference type="Pfam" id="PF13858">
    <property type="entry name" value="DUF4199"/>
    <property type="match status" value="1"/>
</dbReference>
<name>A0ABW5N2G2_9FLAO</name>
<reference evidence="3" key="1">
    <citation type="journal article" date="2019" name="Int. J. Syst. Evol. Microbiol.">
        <title>The Global Catalogue of Microorganisms (GCM) 10K type strain sequencing project: providing services to taxonomists for standard genome sequencing and annotation.</title>
        <authorList>
            <consortium name="The Broad Institute Genomics Platform"/>
            <consortium name="The Broad Institute Genome Sequencing Center for Infectious Disease"/>
            <person name="Wu L."/>
            <person name="Ma J."/>
        </authorList>
    </citation>
    <scope>NUCLEOTIDE SEQUENCE [LARGE SCALE GENOMIC DNA]</scope>
    <source>
        <strain evidence="3">KCTC 52368</strain>
    </source>
</reference>
<dbReference type="InterPro" id="IPR025250">
    <property type="entry name" value="DUF4199"/>
</dbReference>
<keyword evidence="1" id="KW-1133">Transmembrane helix</keyword>
<gene>
    <name evidence="2" type="ORF">ACFSQJ_17790</name>
</gene>
<dbReference type="Proteomes" id="UP001597526">
    <property type="component" value="Unassembled WGS sequence"/>
</dbReference>
<feature type="transmembrane region" description="Helical" evidence="1">
    <location>
        <begin position="74"/>
        <end position="94"/>
    </location>
</feature>
<organism evidence="2 3">
    <name type="scientific">Croceitalea marina</name>
    <dbReference type="NCBI Taxonomy" id="1775166"/>
    <lineage>
        <taxon>Bacteria</taxon>
        <taxon>Pseudomonadati</taxon>
        <taxon>Bacteroidota</taxon>
        <taxon>Flavobacteriia</taxon>
        <taxon>Flavobacteriales</taxon>
        <taxon>Flavobacteriaceae</taxon>
        <taxon>Croceitalea</taxon>
    </lineage>
</organism>
<sequence length="168" mass="19050">MKKTVLRFGIYGAITICLLFLLGWYIGKNLDYGGQEIIGYASMVISLGFVYFGIKHYRDKENEGTISFKKALIIGLLISLITALAFGVLDVIYIEFLNPDFTTDYYATAVEEMRNTMSAEEFEVKLAELESQKELFSNPLFSFLLMAFTVFIIGFIISLISSLILQRK</sequence>
<dbReference type="RefSeq" id="WP_377768248.1">
    <property type="nucleotide sequence ID" value="NZ_JBHULB010000082.1"/>
</dbReference>
<feature type="transmembrane region" description="Helical" evidence="1">
    <location>
        <begin position="140"/>
        <end position="165"/>
    </location>
</feature>
<keyword evidence="1" id="KW-0812">Transmembrane</keyword>
<evidence type="ECO:0000313" key="2">
    <source>
        <dbReference type="EMBL" id="MFD2588783.1"/>
    </source>
</evidence>
<feature type="transmembrane region" description="Helical" evidence="1">
    <location>
        <begin position="5"/>
        <end position="25"/>
    </location>
</feature>
<keyword evidence="1" id="KW-0472">Membrane</keyword>
<dbReference type="EMBL" id="JBHULB010000082">
    <property type="protein sequence ID" value="MFD2588783.1"/>
    <property type="molecule type" value="Genomic_DNA"/>
</dbReference>